<feature type="non-terminal residue" evidence="1">
    <location>
        <position position="1"/>
    </location>
</feature>
<comment type="caution">
    <text evidence="1">The sequence shown here is derived from an EMBL/GenBank/DDBJ whole genome shotgun (WGS) entry which is preliminary data.</text>
</comment>
<gene>
    <name evidence="1" type="ORF">PMAYCL1PPCAC_00485</name>
</gene>
<name>A0AAN5C4H2_9BILA</name>
<keyword evidence="2" id="KW-1185">Reference proteome</keyword>
<accession>A0AAN5C4H2</accession>
<organism evidence="1 2">
    <name type="scientific">Pristionchus mayeri</name>
    <dbReference type="NCBI Taxonomy" id="1317129"/>
    <lineage>
        <taxon>Eukaryota</taxon>
        <taxon>Metazoa</taxon>
        <taxon>Ecdysozoa</taxon>
        <taxon>Nematoda</taxon>
        <taxon>Chromadorea</taxon>
        <taxon>Rhabditida</taxon>
        <taxon>Rhabditina</taxon>
        <taxon>Diplogasteromorpha</taxon>
        <taxon>Diplogasteroidea</taxon>
        <taxon>Neodiplogasteridae</taxon>
        <taxon>Pristionchus</taxon>
    </lineage>
</organism>
<dbReference type="EMBL" id="BTRK01000001">
    <property type="protein sequence ID" value="GMR30290.1"/>
    <property type="molecule type" value="Genomic_DNA"/>
</dbReference>
<dbReference type="AlphaFoldDB" id="A0AAN5C4H2"/>
<dbReference type="Proteomes" id="UP001328107">
    <property type="component" value="Unassembled WGS sequence"/>
</dbReference>
<evidence type="ECO:0000313" key="1">
    <source>
        <dbReference type="EMBL" id="GMR30290.1"/>
    </source>
</evidence>
<reference evidence="2" key="1">
    <citation type="submission" date="2022-10" db="EMBL/GenBank/DDBJ databases">
        <title>Genome assembly of Pristionchus species.</title>
        <authorList>
            <person name="Yoshida K."/>
            <person name="Sommer R.J."/>
        </authorList>
    </citation>
    <scope>NUCLEOTIDE SEQUENCE [LARGE SCALE GENOMIC DNA]</scope>
    <source>
        <strain evidence="2">RS5460</strain>
    </source>
</reference>
<evidence type="ECO:0000313" key="2">
    <source>
        <dbReference type="Proteomes" id="UP001328107"/>
    </source>
</evidence>
<proteinExistence type="predicted"/>
<protein>
    <submittedName>
        <fullName evidence="1">Uncharacterized protein</fullName>
    </submittedName>
</protein>
<sequence>YNLCMKYANLYLICADSVIEPDELTGEQRYARSNSSMLVATETAVGKAKGSAGRKAMDELHKHLGQAMTYCIFCSVNTGDREGFYAHLISSVHMKAIGKDDSVRFDILTLLVNVHKKDLI</sequence>